<gene>
    <name evidence="1" type="ordered locus">Clole_0804</name>
</gene>
<evidence type="ECO:0000313" key="2">
    <source>
        <dbReference type="Proteomes" id="UP000008467"/>
    </source>
</evidence>
<reference evidence="1 2" key="1">
    <citation type="journal article" date="2011" name="J. Bacteriol.">
        <title>Complete genome sequence of the cellulose-degrading bacterium Cellulosilyticum lentocellum.</title>
        <authorList>
            <consortium name="US DOE Joint Genome Institute"/>
            <person name="Miller D.A."/>
            <person name="Suen G."/>
            <person name="Bruce D."/>
            <person name="Copeland A."/>
            <person name="Cheng J.F."/>
            <person name="Detter C."/>
            <person name="Goodwin L.A."/>
            <person name="Han C.S."/>
            <person name="Hauser L.J."/>
            <person name="Land M.L."/>
            <person name="Lapidus A."/>
            <person name="Lucas S."/>
            <person name="Meincke L."/>
            <person name="Pitluck S."/>
            <person name="Tapia R."/>
            <person name="Teshima H."/>
            <person name="Woyke T."/>
            <person name="Fox B.G."/>
            <person name="Angert E.R."/>
            <person name="Currie C.R."/>
        </authorList>
    </citation>
    <scope>NUCLEOTIDE SEQUENCE [LARGE SCALE GENOMIC DNA]</scope>
    <source>
        <strain evidence="2">ATCC 49066 / DSM 5427 / NCIMB 11756 / RHM5</strain>
    </source>
</reference>
<accession>F2JPI9</accession>
<dbReference type="EMBL" id="CP002582">
    <property type="protein sequence ID" value="ADZ82537.1"/>
    <property type="molecule type" value="Genomic_DNA"/>
</dbReference>
<sequence>MEEKLLCVHTVKTMFGDGTLFEKGKMYDFVKVDNKYSKQHGFIGYIKKDDEKYKRWLTRKFRYEHFRRAGEHNEV</sequence>
<dbReference type="RefSeq" id="WP_013655838.1">
    <property type="nucleotide sequence ID" value="NC_015275.1"/>
</dbReference>
<protein>
    <submittedName>
        <fullName evidence="1">Uncharacterized protein</fullName>
    </submittedName>
</protein>
<organism evidence="1 2">
    <name type="scientific">Cellulosilyticum lentocellum (strain ATCC 49066 / DSM 5427 / NCIMB 11756 / RHM5)</name>
    <name type="common">Clostridium lentocellum</name>
    <dbReference type="NCBI Taxonomy" id="642492"/>
    <lineage>
        <taxon>Bacteria</taxon>
        <taxon>Bacillati</taxon>
        <taxon>Bacillota</taxon>
        <taxon>Clostridia</taxon>
        <taxon>Lachnospirales</taxon>
        <taxon>Cellulosilyticaceae</taxon>
        <taxon>Cellulosilyticum</taxon>
    </lineage>
</organism>
<evidence type="ECO:0000313" key="1">
    <source>
        <dbReference type="EMBL" id="ADZ82537.1"/>
    </source>
</evidence>
<dbReference type="AlphaFoldDB" id="F2JPI9"/>
<dbReference type="KEGG" id="cle:Clole_0804"/>
<name>F2JPI9_CELLD</name>
<dbReference type="HOGENOM" id="CLU_2664384_0_0_9"/>
<dbReference type="Proteomes" id="UP000008467">
    <property type="component" value="Chromosome"/>
</dbReference>
<keyword evidence="2" id="KW-1185">Reference proteome</keyword>
<dbReference type="STRING" id="642492.Clole_0804"/>
<proteinExistence type="predicted"/>